<evidence type="ECO:0000256" key="1">
    <source>
        <dbReference type="SAM" id="MobiDB-lite"/>
    </source>
</evidence>
<dbReference type="EMBL" id="JBBNAE010000008">
    <property type="protein sequence ID" value="KAK9103930.1"/>
    <property type="molecule type" value="Genomic_DNA"/>
</dbReference>
<feature type="region of interest" description="Disordered" evidence="1">
    <location>
        <begin position="142"/>
        <end position="161"/>
    </location>
</feature>
<feature type="region of interest" description="Disordered" evidence="1">
    <location>
        <begin position="1"/>
        <end position="22"/>
    </location>
</feature>
<dbReference type="Proteomes" id="UP001417504">
    <property type="component" value="Unassembled WGS sequence"/>
</dbReference>
<proteinExistence type="predicted"/>
<organism evidence="2 3">
    <name type="scientific">Stephania japonica</name>
    <dbReference type="NCBI Taxonomy" id="461633"/>
    <lineage>
        <taxon>Eukaryota</taxon>
        <taxon>Viridiplantae</taxon>
        <taxon>Streptophyta</taxon>
        <taxon>Embryophyta</taxon>
        <taxon>Tracheophyta</taxon>
        <taxon>Spermatophyta</taxon>
        <taxon>Magnoliopsida</taxon>
        <taxon>Ranunculales</taxon>
        <taxon>Menispermaceae</taxon>
        <taxon>Menispermoideae</taxon>
        <taxon>Cissampelideae</taxon>
        <taxon>Stephania</taxon>
    </lineage>
</organism>
<evidence type="ECO:0000313" key="3">
    <source>
        <dbReference type="Proteomes" id="UP001417504"/>
    </source>
</evidence>
<dbReference type="AlphaFoldDB" id="A0AAP0F250"/>
<comment type="caution">
    <text evidence="2">The sequence shown here is derived from an EMBL/GenBank/DDBJ whole genome shotgun (WGS) entry which is preliminary data.</text>
</comment>
<keyword evidence="3" id="KW-1185">Reference proteome</keyword>
<evidence type="ECO:0000313" key="2">
    <source>
        <dbReference type="EMBL" id="KAK9103930.1"/>
    </source>
</evidence>
<feature type="compositionally biased region" description="Polar residues" evidence="1">
    <location>
        <begin position="9"/>
        <end position="22"/>
    </location>
</feature>
<gene>
    <name evidence="2" type="ORF">Sjap_021184</name>
</gene>
<name>A0AAP0F250_9MAGN</name>
<accession>A0AAP0F250</accession>
<sequence>MRTRYWQESGDQFSYSQGDGNNQLAHRPYVSSRLSHQINSRFVQAITDAHLYVSRVQEKSPYRGPDVAFSKVGPVVESLGMRVPTGPWLILGGPFGPRSTGQSGRLTLVNRSRVNRPLTDQLVRGEIHLPHPRRPWREHKLLLDPDHHHPPSLPRDGGDLRRLAKRSPPLWPAAVEEKVETEGCEIYHSFGPVLATTPLTGLPSTRPLAIASPAGVAVAAETTTSATAAAADLSSHAALTPANLSYRAECSRGKGPCLGDLL</sequence>
<protein>
    <submittedName>
        <fullName evidence="2">Uncharacterized protein</fullName>
    </submittedName>
</protein>
<reference evidence="2 3" key="1">
    <citation type="submission" date="2024-01" db="EMBL/GenBank/DDBJ databases">
        <title>Genome assemblies of Stephania.</title>
        <authorList>
            <person name="Yang L."/>
        </authorList>
    </citation>
    <scope>NUCLEOTIDE SEQUENCE [LARGE SCALE GENOMIC DNA]</scope>
    <source>
        <strain evidence="2">QJT</strain>
        <tissue evidence="2">Leaf</tissue>
    </source>
</reference>